<sequence length="105" mass="11305">MMNSFVRNLAMMLLVGLSGIGVAQAQDQPGRNGATSNPYNSPIHRANPNSRQGTQPSTPQVQPNIVPAPRQPTLENGGIRNGYPTRQPPPSPTIQNNQNTTPKRP</sequence>
<feature type="region of interest" description="Disordered" evidence="1">
    <location>
        <begin position="24"/>
        <end position="105"/>
    </location>
</feature>
<organism evidence="3 4">
    <name type="scientific">Pseudomonas cichorii</name>
    <dbReference type="NCBI Taxonomy" id="36746"/>
    <lineage>
        <taxon>Bacteria</taxon>
        <taxon>Pseudomonadati</taxon>
        <taxon>Pseudomonadota</taxon>
        <taxon>Gammaproteobacteria</taxon>
        <taxon>Pseudomonadales</taxon>
        <taxon>Pseudomonadaceae</taxon>
        <taxon>Pseudomonas</taxon>
    </lineage>
</organism>
<dbReference type="AlphaFoldDB" id="A0A3M4VEP3"/>
<evidence type="ECO:0000313" key="3">
    <source>
        <dbReference type="EMBL" id="RMR50308.1"/>
    </source>
</evidence>
<keyword evidence="2" id="KW-0732">Signal</keyword>
<gene>
    <name evidence="3" type="ORF">ALP84_02276</name>
</gene>
<feature type="compositionally biased region" description="Polar residues" evidence="1">
    <location>
        <begin position="47"/>
        <end position="63"/>
    </location>
</feature>
<evidence type="ECO:0000256" key="1">
    <source>
        <dbReference type="SAM" id="MobiDB-lite"/>
    </source>
</evidence>
<name>A0A3M4VEP3_PSECI</name>
<evidence type="ECO:0000256" key="2">
    <source>
        <dbReference type="SAM" id="SignalP"/>
    </source>
</evidence>
<dbReference type="Proteomes" id="UP000278332">
    <property type="component" value="Unassembled WGS sequence"/>
</dbReference>
<evidence type="ECO:0000313" key="4">
    <source>
        <dbReference type="Proteomes" id="UP000278332"/>
    </source>
</evidence>
<evidence type="ECO:0008006" key="5">
    <source>
        <dbReference type="Google" id="ProtNLM"/>
    </source>
</evidence>
<feature type="chain" id="PRO_5017973200" description="Lipoprotein" evidence="2">
    <location>
        <begin position="26"/>
        <end position="105"/>
    </location>
</feature>
<proteinExistence type="predicted"/>
<feature type="compositionally biased region" description="Polar residues" evidence="1">
    <location>
        <begin position="93"/>
        <end position="105"/>
    </location>
</feature>
<accession>A0A3M4VEP3</accession>
<protein>
    <recommendedName>
        <fullName evidence="5">Lipoprotein</fullName>
    </recommendedName>
</protein>
<feature type="compositionally biased region" description="Polar residues" evidence="1">
    <location>
        <begin position="25"/>
        <end position="40"/>
    </location>
</feature>
<feature type="signal peptide" evidence="2">
    <location>
        <begin position="1"/>
        <end position="25"/>
    </location>
</feature>
<reference evidence="3 4" key="1">
    <citation type="submission" date="2018-08" db="EMBL/GenBank/DDBJ databases">
        <title>Recombination of ecologically and evolutionarily significant loci maintains genetic cohesion in the Pseudomonas syringae species complex.</title>
        <authorList>
            <person name="Dillon M."/>
            <person name="Thakur S."/>
            <person name="Almeida R.N.D."/>
            <person name="Weir B.S."/>
            <person name="Guttman D.S."/>
        </authorList>
    </citation>
    <scope>NUCLEOTIDE SEQUENCE [LARGE SCALE GENOMIC DNA]</scope>
    <source>
        <strain evidence="3 4">ICMP 6917</strain>
    </source>
</reference>
<comment type="caution">
    <text evidence="3">The sequence shown here is derived from an EMBL/GenBank/DDBJ whole genome shotgun (WGS) entry which is preliminary data.</text>
</comment>
<dbReference type="EMBL" id="RBRY01000177">
    <property type="protein sequence ID" value="RMR50308.1"/>
    <property type="molecule type" value="Genomic_DNA"/>
</dbReference>